<dbReference type="EMBL" id="JANPWB010000016">
    <property type="protein sequence ID" value="KAJ1080572.1"/>
    <property type="molecule type" value="Genomic_DNA"/>
</dbReference>
<organism evidence="2 3">
    <name type="scientific">Pleurodeles waltl</name>
    <name type="common">Iberian ribbed newt</name>
    <dbReference type="NCBI Taxonomy" id="8319"/>
    <lineage>
        <taxon>Eukaryota</taxon>
        <taxon>Metazoa</taxon>
        <taxon>Chordata</taxon>
        <taxon>Craniata</taxon>
        <taxon>Vertebrata</taxon>
        <taxon>Euteleostomi</taxon>
        <taxon>Amphibia</taxon>
        <taxon>Batrachia</taxon>
        <taxon>Caudata</taxon>
        <taxon>Salamandroidea</taxon>
        <taxon>Salamandridae</taxon>
        <taxon>Pleurodelinae</taxon>
        <taxon>Pleurodeles</taxon>
    </lineage>
</organism>
<protein>
    <submittedName>
        <fullName evidence="2">Uncharacterized protein</fullName>
    </submittedName>
</protein>
<reference evidence="2" key="1">
    <citation type="journal article" date="2022" name="bioRxiv">
        <title>Sequencing and chromosome-scale assembly of the giantPleurodeles waltlgenome.</title>
        <authorList>
            <person name="Brown T."/>
            <person name="Elewa A."/>
            <person name="Iarovenko S."/>
            <person name="Subramanian E."/>
            <person name="Araus A.J."/>
            <person name="Petzold A."/>
            <person name="Susuki M."/>
            <person name="Suzuki K.-i.T."/>
            <person name="Hayashi T."/>
            <person name="Toyoda A."/>
            <person name="Oliveira C."/>
            <person name="Osipova E."/>
            <person name="Leigh N.D."/>
            <person name="Simon A."/>
            <person name="Yun M.H."/>
        </authorList>
    </citation>
    <scope>NUCLEOTIDE SEQUENCE</scope>
    <source>
        <strain evidence="2">20211129_DDA</strain>
        <tissue evidence="2">Liver</tissue>
    </source>
</reference>
<keyword evidence="3" id="KW-1185">Reference proteome</keyword>
<name>A0AAV7KPT9_PLEWA</name>
<sequence length="320" mass="33787">MRGRGGCGACGGRIGGAKGGHWRRAPKEVPGKGRGLNYEPLACFSLFFSPFELTLLRPVRALPPIGLLNRGRGLRNSTPLPREQGAGIRGTRLPSAERYRRGDSLRRQIGLRWVPCALQGRSLGPPGAGAGPAALRGSWTPGASPPRLGGAQPPELASRRTPRGSRSAQLLCQALRRCPGICAVYARAAVASQGTAAGHSWLSACCLGLPVVYLSGTCRDGSLRLLRGTQVRTPRTLRSGAPGPMQGSLRLLQEAELLRGLPTKDSGSFRLPIPPSCADPGWFLGPLISEWGPLQRVSTSQINAALGEFWSLSADTAALN</sequence>
<gene>
    <name evidence="2" type="ORF">NDU88_000767</name>
</gene>
<feature type="compositionally biased region" description="Low complexity" evidence="1">
    <location>
        <begin position="127"/>
        <end position="138"/>
    </location>
</feature>
<evidence type="ECO:0000256" key="1">
    <source>
        <dbReference type="SAM" id="MobiDB-lite"/>
    </source>
</evidence>
<proteinExistence type="predicted"/>
<evidence type="ECO:0000313" key="2">
    <source>
        <dbReference type="EMBL" id="KAJ1080572.1"/>
    </source>
</evidence>
<feature type="region of interest" description="Disordered" evidence="1">
    <location>
        <begin position="127"/>
        <end position="163"/>
    </location>
</feature>
<evidence type="ECO:0000313" key="3">
    <source>
        <dbReference type="Proteomes" id="UP001066276"/>
    </source>
</evidence>
<accession>A0AAV7KPT9</accession>
<dbReference type="AlphaFoldDB" id="A0AAV7KPT9"/>
<comment type="caution">
    <text evidence="2">The sequence shown here is derived from an EMBL/GenBank/DDBJ whole genome shotgun (WGS) entry which is preliminary data.</text>
</comment>
<dbReference type="Proteomes" id="UP001066276">
    <property type="component" value="Chromosome 12"/>
</dbReference>